<name>A0A1I1X0A0_9GAMM</name>
<dbReference type="EMBL" id="FONH01000001">
    <property type="protein sequence ID" value="SFE00759.1"/>
    <property type="molecule type" value="Genomic_DNA"/>
</dbReference>
<proteinExistence type="predicted"/>
<sequence length="138" mass="15161">MRTAPFAVPELPVIDARARAFRHHEERKFFHGEPMHWPGKGGGRISMFRPHSVVLTCINIGSSECRHDDLAVQPEEMKEVATYLQSIQGTSPDVAELCDQLPLAQHRGQTHPGGTSTAAPWMRPARKSARASLAASNA</sequence>
<evidence type="ECO:0000313" key="3">
    <source>
        <dbReference type="Proteomes" id="UP000199477"/>
    </source>
</evidence>
<organism evidence="2 3">
    <name type="scientific">Dyella marensis</name>
    <dbReference type="NCBI Taxonomy" id="500610"/>
    <lineage>
        <taxon>Bacteria</taxon>
        <taxon>Pseudomonadati</taxon>
        <taxon>Pseudomonadota</taxon>
        <taxon>Gammaproteobacteria</taxon>
        <taxon>Lysobacterales</taxon>
        <taxon>Rhodanobacteraceae</taxon>
        <taxon>Dyella</taxon>
    </lineage>
</organism>
<evidence type="ECO:0000313" key="2">
    <source>
        <dbReference type="EMBL" id="SFE00759.1"/>
    </source>
</evidence>
<feature type="region of interest" description="Disordered" evidence="1">
    <location>
        <begin position="105"/>
        <end position="138"/>
    </location>
</feature>
<dbReference type="AlphaFoldDB" id="A0A1I1X0A0"/>
<reference evidence="3" key="1">
    <citation type="submission" date="2016-10" db="EMBL/GenBank/DDBJ databases">
        <authorList>
            <person name="Varghese N."/>
            <person name="Submissions S."/>
        </authorList>
    </citation>
    <scope>NUCLEOTIDE SEQUENCE [LARGE SCALE GENOMIC DNA]</scope>
    <source>
        <strain evidence="3">UNC178MFTsu3.1</strain>
    </source>
</reference>
<accession>A0A1I1X0A0</accession>
<dbReference type="Proteomes" id="UP000199477">
    <property type="component" value="Unassembled WGS sequence"/>
</dbReference>
<gene>
    <name evidence="2" type="ORF">SAMN02799615_00076</name>
</gene>
<evidence type="ECO:0000256" key="1">
    <source>
        <dbReference type="SAM" id="MobiDB-lite"/>
    </source>
</evidence>
<keyword evidence="3" id="KW-1185">Reference proteome</keyword>
<protein>
    <submittedName>
        <fullName evidence="2">Uncharacterized protein</fullName>
    </submittedName>
</protein>